<evidence type="ECO:0000313" key="1">
    <source>
        <dbReference type="EMBL" id="GFE19884.1"/>
    </source>
</evidence>
<evidence type="ECO:0000313" key="2">
    <source>
        <dbReference type="Proteomes" id="UP000429552"/>
    </source>
</evidence>
<protein>
    <submittedName>
        <fullName evidence="1">Uncharacterized protein</fullName>
    </submittedName>
</protein>
<dbReference type="Proteomes" id="UP000429552">
    <property type="component" value="Unassembled WGS sequence"/>
</dbReference>
<gene>
    <name evidence="1" type="ORF">Sliba_03370</name>
</gene>
<accession>A0A640T9M7</accession>
<reference evidence="1 2" key="1">
    <citation type="submission" date="2019-12" db="EMBL/GenBank/DDBJ databases">
        <title>Whole genome shotgun sequence of Streptomyces libani subsp. libani NBRC 13452.</title>
        <authorList>
            <person name="Ichikawa N."/>
            <person name="Kimura A."/>
            <person name="Kitahashi Y."/>
            <person name="Komaki H."/>
            <person name="Tamura T."/>
        </authorList>
    </citation>
    <scope>NUCLEOTIDE SEQUENCE [LARGE SCALE GENOMIC DNA]</scope>
    <source>
        <strain evidence="1 2">NBRC 13452</strain>
    </source>
</reference>
<dbReference type="EMBL" id="BLIP01000001">
    <property type="protein sequence ID" value="GFE19884.1"/>
    <property type="molecule type" value="Genomic_DNA"/>
</dbReference>
<sequence length="225" mass="23578">MKGKLVNGGIARPSVSRTVKVAIATAVATSTLAFPAASSASAQSAQSAKTAGITFGADSSIPHYTTAAEHNGPHGGNGTFVAKVAKVDTKTGAPLKARTVLCEWNANWKWGAGTVSEVTGSTRFYCAAVGPGGPEFTGESRARLMDDHNKSIADGERTVIQPLDPTPTISEVTAKVKRPKTLHVQHDMWANFLTPGWVWQSHPQGCGGAGTTAIKCTIDYKNFKI</sequence>
<proteinExistence type="predicted"/>
<name>A0A640T9M7_STRNI</name>
<organism evidence="1 2">
    <name type="scientific">Streptomyces nigrescens</name>
    <dbReference type="NCBI Taxonomy" id="1920"/>
    <lineage>
        <taxon>Bacteria</taxon>
        <taxon>Bacillati</taxon>
        <taxon>Actinomycetota</taxon>
        <taxon>Actinomycetes</taxon>
        <taxon>Kitasatosporales</taxon>
        <taxon>Streptomycetaceae</taxon>
        <taxon>Streptomyces</taxon>
    </lineage>
</organism>
<dbReference type="AlphaFoldDB" id="A0A640T9M7"/>
<comment type="caution">
    <text evidence="1">The sequence shown here is derived from an EMBL/GenBank/DDBJ whole genome shotgun (WGS) entry which is preliminary data.</text>
</comment>